<sequence>MNLDEDIKRYLPQYLSAAELGLLKEELAKFTEYGTRDAIYTIALNGANYFLQGDGICKMPYLNFPNTDVHLVDAILMSNTCDMSTENKRLNKCRILYAPIIRYDKYAAMLEKSSIPATRIVNHLEDIKAQKVSQILYLPKGGKMDYEGIVFFDRAISLPLTSEIVESKCADKLFTLSNFGLYLFLLKMSIHFTRIQERINRTTGEDLGVKS</sequence>
<accession>A0A415EYP5</accession>
<organism evidence="1 2">
    <name type="scientific">Segatella copri</name>
    <dbReference type="NCBI Taxonomy" id="165179"/>
    <lineage>
        <taxon>Bacteria</taxon>
        <taxon>Pseudomonadati</taxon>
        <taxon>Bacteroidota</taxon>
        <taxon>Bacteroidia</taxon>
        <taxon>Bacteroidales</taxon>
        <taxon>Prevotellaceae</taxon>
        <taxon>Segatella</taxon>
    </lineage>
</organism>
<proteinExistence type="predicted"/>
<dbReference type="AlphaFoldDB" id="A0A415EYP5"/>
<protein>
    <submittedName>
        <fullName evidence="1">Uncharacterized protein</fullName>
    </submittedName>
</protein>
<evidence type="ECO:0000313" key="1">
    <source>
        <dbReference type="EMBL" id="RHK08432.1"/>
    </source>
</evidence>
<gene>
    <name evidence="1" type="ORF">DW079_13220</name>
</gene>
<dbReference type="EMBL" id="QRNB01000095">
    <property type="protein sequence ID" value="RHK08432.1"/>
    <property type="molecule type" value="Genomic_DNA"/>
</dbReference>
<reference evidence="1 2" key="1">
    <citation type="submission" date="2018-08" db="EMBL/GenBank/DDBJ databases">
        <title>A genome reference for cultivated species of the human gut microbiota.</title>
        <authorList>
            <person name="Zou Y."/>
            <person name="Xue W."/>
            <person name="Luo G."/>
        </authorList>
    </citation>
    <scope>NUCLEOTIDE SEQUENCE [LARGE SCALE GENOMIC DNA]</scope>
    <source>
        <strain evidence="1 2">AF46-2NS</strain>
    </source>
</reference>
<comment type="caution">
    <text evidence="1">The sequence shown here is derived from an EMBL/GenBank/DDBJ whole genome shotgun (WGS) entry which is preliminary data.</text>
</comment>
<dbReference type="Proteomes" id="UP000286211">
    <property type="component" value="Unassembled WGS sequence"/>
</dbReference>
<evidence type="ECO:0000313" key="2">
    <source>
        <dbReference type="Proteomes" id="UP000286211"/>
    </source>
</evidence>
<name>A0A415EYP5_9BACT</name>